<dbReference type="NCBIfam" id="TIGR02821">
    <property type="entry name" value="fghA_ester_D"/>
    <property type="match status" value="1"/>
</dbReference>
<reference evidence="9" key="2">
    <citation type="journal article" date="2019" name="IMA Fungus">
        <title>Genome sequencing and comparison of five Tilletia species to identify candidate genes for the detection of regulated species infecting wheat.</title>
        <authorList>
            <person name="Nguyen H.D.T."/>
            <person name="Sultana T."/>
            <person name="Kesanakurti P."/>
            <person name="Hambleton S."/>
        </authorList>
    </citation>
    <scope>NUCLEOTIDE SEQUENCE</scope>
    <source>
        <strain evidence="9">DAOMC 238032</strain>
    </source>
</reference>
<feature type="active site" description="Charge relay system" evidence="6">
    <location>
        <position position="245"/>
    </location>
</feature>
<dbReference type="GO" id="GO:0005829">
    <property type="term" value="C:cytosol"/>
    <property type="evidence" value="ECO:0007669"/>
    <property type="project" value="TreeGrafter"/>
</dbReference>
<evidence type="ECO:0000256" key="4">
    <source>
        <dbReference type="ARBA" id="ARBA00022487"/>
    </source>
</evidence>
<proteinExistence type="inferred from homology"/>
<dbReference type="Proteomes" id="UP000836402">
    <property type="component" value="Unassembled WGS sequence"/>
</dbReference>
<gene>
    <name evidence="9" type="ORF">A4X03_0g2533</name>
    <name evidence="8" type="ORF">JKIAZH3_G2199</name>
</gene>
<keyword evidence="11" id="KW-1185">Reference proteome</keyword>
<dbReference type="Proteomes" id="UP000077671">
    <property type="component" value="Unassembled WGS sequence"/>
</dbReference>
<dbReference type="PANTHER" id="PTHR10061:SF0">
    <property type="entry name" value="S-FORMYLGLUTATHIONE HYDROLASE"/>
    <property type="match status" value="1"/>
</dbReference>
<comment type="subcellular location">
    <subcellularLocation>
        <location evidence="7">Cytoplasm</location>
    </subcellularLocation>
</comment>
<dbReference type="SUPFAM" id="SSF53474">
    <property type="entry name" value="alpha/beta-Hydrolases"/>
    <property type="match status" value="1"/>
</dbReference>
<evidence type="ECO:0000256" key="3">
    <source>
        <dbReference type="ARBA" id="ARBA00016774"/>
    </source>
</evidence>
<keyword evidence="4 7" id="KW-0719">Serine esterase</keyword>
<evidence type="ECO:0000256" key="5">
    <source>
        <dbReference type="ARBA" id="ARBA00022801"/>
    </source>
</evidence>
<dbReference type="InterPro" id="IPR000801">
    <property type="entry name" value="Esterase-like"/>
</dbReference>
<evidence type="ECO:0000256" key="7">
    <source>
        <dbReference type="RuleBase" id="RU363068"/>
    </source>
</evidence>
<dbReference type="InterPro" id="IPR029058">
    <property type="entry name" value="AB_hydrolase_fold"/>
</dbReference>
<dbReference type="AlphaFoldDB" id="A0A177UX17"/>
<dbReference type="EC" id="3.1.2.12" evidence="2 7"/>
<evidence type="ECO:0000256" key="6">
    <source>
        <dbReference type="PIRSR" id="PIRSR614186-1"/>
    </source>
</evidence>
<evidence type="ECO:0000256" key="1">
    <source>
        <dbReference type="ARBA" id="ARBA00005622"/>
    </source>
</evidence>
<dbReference type="InterPro" id="IPR014186">
    <property type="entry name" value="S-formylglutathione_hydrol"/>
</dbReference>
<reference evidence="9" key="1">
    <citation type="submission" date="2016-04" db="EMBL/GenBank/DDBJ databases">
        <authorList>
            <person name="Nguyen H.D."/>
            <person name="Kesanakurti P."/>
            <person name="Cullis J."/>
            <person name="Levesque C.A."/>
            <person name="Hambleton S."/>
        </authorList>
    </citation>
    <scope>NUCLEOTIDE SEQUENCE</scope>
    <source>
        <strain evidence="9">DAOMC 238032</strain>
    </source>
</reference>
<sequence>MSTFEKKGVIKVANGHLHKLAYTSQALGNLTTEFNIFLPSSASRTTPSPVLFYLAGLTCSPANGTEKGGFFATAEKHGIAIVLPDTSPRGAGVEGEEDSWDFGTGAGFYLNATREPWSKHYRMYDLVVKELPAKLKESELPLDLERTSIFGHSMGGHGALTIYLQSLIHGPNSSQTGPLTYRSTSAFAPISHPSSAPWGHKAFNGYLAGGIEEGKKTYDAVELVAQIPQEKVGSVKILTDTGDADDFFKQGQLRPEELVDALVKKGCEGSDVQVRMQEGYDHSYFFISTFAPEHIEWHAKHLKA</sequence>
<dbReference type="PANTHER" id="PTHR10061">
    <property type="entry name" value="S-FORMYLGLUTATHIONE HYDROLASE"/>
    <property type="match status" value="1"/>
</dbReference>
<accession>A0A177UX17</accession>
<feature type="active site" description="Charge relay system" evidence="6">
    <location>
        <position position="153"/>
    </location>
</feature>
<dbReference type="EMBL" id="CAJHJG010002229">
    <property type="protein sequence ID" value="CAD6918960.1"/>
    <property type="molecule type" value="Genomic_DNA"/>
</dbReference>
<organism evidence="9 10">
    <name type="scientific">Tilletia caries</name>
    <name type="common">wheat bunt fungus</name>
    <dbReference type="NCBI Taxonomy" id="13290"/>
    <lineage>
        <taxon>Eukaryota</taxon>
        <taxon>Fungi</taxon>
        <taxon>Dikarya</taxon>
        <taxon>Basidiomycota</taxon>
        <taxon>Ustilaginomycotina</taxon>
        <taxon>Exobasidiomycetes</taxon>
        <taxon>Tilletiales</taxon>
        <taxon>Tilletiaceae</taxon>
        <taxon>Tilletia</taxon>
    </lineage>
</organism>
<comment type="similarity">
    <text evidence="1 7">Belongs to the esterase D family.</text>
</comment>
<keyword evidence="5 7" id="KW-0378">Hydrolase</keyword>
<dbReference type="EMBL" id="LWDD02000250">
    <property type="protein sequence ID" value="KAE8262345.1"/>
    <property type="molecule type" value="Genomic_DNA"/>
</dbReference>
<evidence type="ECO:0000313" key="11">
    <source>
        <dbReference type="Proteomes" id="UP000836402"/>
    </source>
</evidence>
<keyword evidence="7" id="KW-0963">Cytoplasm</keyword>
<comment type="catalytic activity">
    <reaction evidence="7">
        <text>S-formylglutathione + H2O = formate + glutathione + H(+)</text>
        <dbReference type="Rhea" id="RHEA:14961"/>
        <dbReference type="ChEBI" id="CHEBI:15377"/>
        <dbReference type="ChEBI" id="CHEBI:15378"/>
        <dbReference type="ChEBI" id="CHEBI:15740"/>
        <dbReference type="ChEBI" id="CHEBI:57688"/>
        <dbReference type="ChEBI" id="CHEBI:57925"/>
        <dbReference type="EC" id="3.1.2.12"/>
    </reaction>
</comment>
<evidence type="ECO:0000313" key="10">
    <source>
        <dbReference type="Proteomes" id="UP000077671"/>
    </source>
</evidence>
<comment type="function">
    <text evidence="7">Serine hydrolase involved in the detoxification of formaldehyde.</text>
</comment>
<dbReference type="GO" id="GO:0046294">
    <property type="term" value="P:formaldehyde catabolic process"/>
    <property type="evidence" value="ECO:0007669"/>
    <property type="project" value="InterPro"/>
</dbReference>
<feature type="active site" description="Charge relay system" evidence="6">
    <location>
        <position position="282"/>
    </location>
</feature>
<name>A0A177UX17_9BASI</name>
<reference evidence="8" key="3">
    <citation type="submission" date="2020-10" db="EMBL/GenBank/DDBJ databases">
        <authorList>
            <person name="Sedaghatjoo S."/>
        </authorList>
    </citation>
    <scope>NUCLEOTIDE SEQUENCE</scope>
    <source>
        <strain evidence="8">AZH3</strain>
    </source>
</reference>
<evidence type="ECO:0000256" key="2">
    <source>
        <dbReference type="ARBA" id="ARBA00012479"/>
    </source>
</evidence>
<dbReference type="GO" id="GO:0052689">
    <property type="term" value="F:carboxylic ester hydrolase activity"/>
    <property type="evidence" value="ECO:0007669"/>
    <property type="project" value="UniProtKB-KW"/>
</dbReference>
<comment type="caution">
    <text evidence="9">The sequence shown here is derived from an EMBL/GenBank/DDBJ whole genome shotgun (WGS) entry which is preliminary data.</text>
</comment>
<protein>
    <recommendedName>
        <fullName evidence="3 7">S-formylglutathione hydrolase</fullName>
        <ecNumber evidence="2 7">3.1.2.12</ecNumber>
    </recommendedName>
</protein>
<evidence type="ECO:0000313" key="8">
    <source>
        <dbReference type="EMBL" id="CAD6918960.1"/>
    </source>
</evidence>
<dbReference type="GO" id="GO:0018738">
    <property type="term" value="F:S-formylglutathione hydrolase activity"/>
    <property type="evidence" value="ECO:0007669"/>
    <property type="project" value="UniProtKB-EC"/>
</dbReference>
<evidence type="ECO:0000313" key="9">
    <source>
        <dbReference type="EMBL" id="KAE8262345.1"/>
    </source>
</evidence>
<dbReference type="Gene3D" id="3.40.50.1820">
    <property type="entry name" value="alpha/beta hydrolase"/>
    <property type="match status" value="1"/>
</dbReference>
<dbReference type="Pfam" id="PF00756">
    <property type="entry name" value="Esterase"/>
    <property type="match status" value="1"/>
</dbReference>